<name>A0A0P6X3C4_9CHLR</name>
<protein>
    <submittedName>
        <fullName evidence="1">Uncharacterized protein</fullName>
    </submittedName>
</protein>
<dbReference type="AlphaFoldDB" id="A0A0P6X3C4"/>
<gene>
    <name evidence="1" type="ORF">ADN01_17725</name>
</gene>
<keyword evidence="2" id="KW-1185">Reference proteome</keyword>
<evidence type="ECO:0000313" key="1">
    <source>
        <dbReference type="EMBL" id="KPL75671.1"/>
    </source>
</evidence>
<reference evidence="1 2" key="1">
    <citation type="submission" date="2015-07" db="EMBL/GenBank/DDBJ databases">
        <title>Genome sequence of Levilinea saccharolytica DSM 16555.</title>
        <authorList>
            <person name="Hemp J."/>
            <person name="Ward L.M."/>
            <person name="Pace L.A."/>
            <person name="Fischer W.W."/>
        </authorList>
    </citation>
    <scope>NUCLEOTIDE SEQUENCE [LARGE SCALE GENOMIC DNA]</scope>
    <source>
        <strain evidence="1 2">KIBI-1</strain>
    </source>
</reference>
<sequence length="63" mass="6948">MNHTLPSQADLLNQFTAPIQARQNQARHNHIADVVDRDVDASAEFRGQCSARGALAHRGRANQ</sequence>
<comment type="caution">
    <text evidence="1">The sequence shown here is derived from an EMBL/GenBank/DDBJ whole genome shotgun (WGS) entry which is preliminary data.</text>
</comment>
<dbReference type="Proteomes" id="UP000050501">
    <property type="component" value="Unassembled WGS sequence"/>
</dbReference>
<evidence type="ECO:0000313" key="2">
    <source>
        <dbReference type="Proteomes" id="UP000050501"/>
    </source>
</evidence>
<proteinExistence type="predicted"/>
<accession>A0A0P6X3C4</accession>
<organism evidence="1 2">
    <name type="scientific">Levilinea saccharolytica</name>
    <dbReference type="NCBI Taxonomy" id="229921"/>
    <lineage>
        <taxon>Bacteria</taxon>
        <taxon>Bacillati</taxon>
        <taxon>Chloroflexota</taxon>
        <taxon>Anaerolineae</taxon>
        <taxon>Anaerolineales</taxon>
        <taxon>Anaerolineaceae</taxon>
        <taxon>Levilinea</taxon>
    </lineage>
</organism>
<dbReference type="EMBL" id="LGCM01000065">
    <property type="protein sequence ID" value="KPL75671.1"/>
    <property type="molecule type" value="Genomic_DNA"/>
</dbReference>